<keyword evidence="1" id="KW-0175">Coiled coil</keyword>
<dbReference type="SUPFAM" id="SSF52540">
    <property type="entry name" value="P-loop containing nucleoside triphosphate hydrolases"/>
    <property type="match status" value="1"/>
</dbReference>
<keyword evidence="2" id="KW-0472">Membrane</keyword>
<keyword evidence="2" id="KW-0812">Transmembrane</keyword>
<protein>
    <recommendedName>
        <fullName evidence="3">G domain-containing protein</fullName>
    </recommendedName>
</protein>
<dbReference type="Pfam" id="PF01926">
    <property type="entry name" value="MMR_HSR1"/>
    <property type="match status" value="1"/>
</dbReference>
<dbReference type="InterPro" id="IPR006073">
    <property type="entry name" value="GTP-bd"/>
</dbReference>
<dbReference type="GO" id="GO:0005525">
    <property type="term" value="F:GTP binding"/>
    <property type="evidence" value="ECO:0007669"/>
    <property type="project" value="InterPro"/>
</dbReference>
<comment type="caution">
    <text evidence="4">The sequence shown here is derived from an EMBL/GenBank/DDBJ whole genome shotgun (WGS) entry which is preliminary data.</text>
</comment>
<feature type="transmembrane region" description="Helical" evidence="2">
    <location>
        <begin position="288"/>
        <end position="308"/>
    </location>
</feature>
<sequence>MHEPTGLARARAWVDAEAPILWLLGKTQAGKTSIVAELTGQGHDEVGRGYLPMTKESRLYAFPAQQPVLRFLDTRGLADCAGYDATNELAQAQEQAHLLLIVVRADDLDLAEIIEVAAQARRQRKTLPLLVAQTGLHRRYGKHDRHAEPYPFDGTDADARRAGVPHELSQALVAQRQLFARIKGEPPVFVPLDFTRPEQGVAPTDYGADRLWDLLEQILPGVSARLRADPAATGAIRARIILPWSLAAAAANAVPVPVAGGMVSASMQAAMVANIAHRLGCAGDWKRLWAELVGALGSGFLLAFGGSWSAQQVLKLGLGWGSAIVASWTFAITWAIGEVGLYYFSAKLAGEEPDQAALRERYRQALREARGRHKTLKQQARQADDH</sequence>
<evidence type="ECO:0000313" key="4">
    <source>
        <dbReference type="EMBL" id="KAA6186107.1"/>
    </source>
</evidence>
<feature type="coiled-coil region" evidence="1">
    <location>
        <begin position="359"/>
        <end position="386"/>
    </location>
</feature>
<name>A0A5M8FMX2_9GAMM</name>
<dbReference type="RefSeq" id="WP_150091802.1">
    <property type="nucleotide sequence ID" value="NZ_JBFUOH010000134.1"/>
</dbReference>
<feature type="domain" description="G" evidence="3">
    <location>
        <begin position="23"/>
        <end position="119"/>
    </location>
</feature>
<evidence type="ECO:0000259" key="3">
    <source>
        <dbReference type="Pfam" id="PF01926"/>
    </source>
</evidence>
<feature type="transmembrane region" description="Helical" evidence="2">
    <location>
        <begin position="320"/>
        <end position="344"/>
    </location>
</feature>
<gene>
    <name evidence="4" type="ORF">F2Q65_06515</name>
</gene>
<dbReference type="AlphaFoldDB" id="A0A5M8FMX2"/>
<evidence type="ECO:0000313" key="5">
    <source>
        <dbReference type="Proteomes" id="UP000322981"/>
    </source>
</evidence>
<proteinExistence type="predicted"/>
<evidence type="ECO:0000256" key="1">
    <source>
        <dbReference type="SAM" id="Coils"/>
    </source>
</evidence>
<dbReference type="EMBL" id="VWXX01000006">
    <property type="protein sequence ID" value="KAA6186107.1"/>
    <property type="molecule type" value="Genomic_DNA"/>
</dbReference>
<keyword evidence="2" id="KW-1133">Transmembrane helix</keyword>
<evidence type="ECO:0000256" key="2">
    <source>
        <dbReference type="SAM" id="Phobius"/>
    </source>
</evidence>
<keyword evidence="5" id="KW-1185">Reference proteome</keyword>
<dbReference type="InterPro" id="IPR027417">
    <property type="entry name" value="P-loop_NTPase"/>
</dbReference>
<dbReference type="Gene3D" id="3.40.50.300">
    <property type="entry name" value="P-loop containing nucleotide triphosphate hydrolases"/>
    <property type="match status" value="1"/>
</dbReference>
<dbReference type="OrthoDB" id="417988at2"/>
<organism evidence="4 5">
    <name type="scientific">Thiohalocapsa marina</name>
    <dbReference type="NCBI Taxonomy" id="424902"/>
    <lineage>
        <taxon>Bacteria</taxon>
        <taxon>Pseudomonadati</taxon>
        <taxon>Pseudomonadota</taxon>
        <taxon>Gammaproteobacteria</taxon>
        <taxon>Chromatiales</taxon>
        <taxon>Chromatiaceae</taxon>
        <taxon>Thiohalocapsa</taxon>
    </lineage>
</organism>
<dbReference type="Proteomes" id="UP000322981">
    <property type="component" value="Unassembled WGS sequence"/>
</dbReference>
<dbReference type="CDD" id="cd00882">
    <property type="entry name" value="Ras_like_GTPase"/>
    <property type="match status" value="1"/>
</dbReference>
<reference evidence="4 5" key="1">
    <citation type="submission" date="2019-09" db="EMBL/GenBank/DDBJ databases">
        <title>Whole-genome sequence of the purple sulfur bacterium Thiohalocapsa marina DSM 19078.</title>
        <authorList>
            <person name="Kyndt J.A."/>
            <person name="Meyer T.E."/>
        </authorList>
    </citation>
    <scope>NUCLEOTIDE SEQUENCE [LARGE SCALE GENOMIC DNA]</scope>
    <source>
        <strain evidence="4 5">DSM 19078</strain>
    </source>
</reference>
<accession>A0A5M8FMX2</accession>